<reference evidence="2 3" key="1">
    <citation type="submission" date="2019-03" db="EMBL/GenBank/DDBJ databases">
        <title>Genomic Encyclopedia of Type Strains, Phase IV (KMG-IV): sequencing the most valuable type-strain genomes for metagenomic binning, comparative biology and taxonomic classification.</title>
        <authorList>
            <person name="Goeker M."/>
        </authorList>
    </citation>
    <scope>NUCLEOTIDE SEQUENCE [LARGE SCALE GENOMIC DNA]</scope>
    <source>
        <strain evidence="2 3">DSM 25903</strain>
    </source>
</reference>
<dbReference type="Proteomes" id="UP000295122">
    <property type="component" value="Unassembled WGS sequence"/>
</dbReference>
<sequence length="357" mass="36473">MRASMGWVLAGAAWLLASVTSPAALASDLRSVLSVVPAPMLASRSGLIAGSIDLRALSATGESARERLVPIVTSDTVQAFFWKDGADWRSKSGVAASDLSGFLVFGDAPSTVTLWRFAAPGKAAALLRSLAGKGFTRNDDGTLSNGEPFKIDPARRDPADPFLGPLGRASTFGAAGGGVVQSASPKIVSYLQQPEPGASLADEPPVAAALTGLEAAAGSARIPQAVLLGEAALVAAPKGSQAEGGVPPVRAIVIADIEEREAERRGAVVALGYADCEAARMASKAFADAWSTAPDRSGKPGAERTGAEAATRVVPSNGACAAVITLAKPVAGQQGNAVYRYIVQALMQRDFRALQGR</sequence>
<evidence type="ECO:0000313" key="3">
    <source>
        <dbReference type="Proteomes" id="UP000295122"/>
    </source>
</evidence>
<gene>
    <name evidence="2" type="ORF">EV668_4690</name>
</gene>
<keyword evidence="1" id="KW-0732">Signal</keyword>
<name>A0A4R7BML9_9HYPH</name>
<feature type="signal peptide" evidence="1">
    <location>
        <begin position="1"/>
        <end position="26"/>
    </location>
</feature>
<protein>
    <submittedName>
        <fullName evidence="2">Uncharacterized protein</fullName>
    </submittedName>
</protein>
<keyword evidence="3" id="KW-1185">Reference proteome</keyword>
<dbReference type="EMBL" id="SNZR01000018">
    <property type="protein sequence ID" value="TDR85146.1"/>
    <property type="molecule type" value="Genomic_DNA"/>
</dbReference>
<proteinExistence type="predicted"/>
<evidence type="ECO:0000313" key="2">
    <source>
        <dbReference type="EMBL" id="TDR85146.1"/>
    </source>
</evidence>
<dbReference type="AlphaFoldDB" id="A0A4R7BML9"/>
<comment type="caution">
    <text evidence="2">The sequence shown here is derived from an EMBL/GenBank/DDBJ whole genome shotgun (WGS) entry which is preliminary data.</text>
</comment>
<organism evidence="2 3">
    <name type="scientific">Enterovirga rhinocerotis</name>
    <dbReference type="NCBI Taxonomy" id="1339210"/>
    <lineage>
        <taxon>Bacteria</taxon>
        <taxon>Pseudomonadati</taxon>
        <taxon>Pseudomonadota</taxon>
        <taxon>Alphaproteobacteria</taxon>
        <taxon>Hyphomicrobiales</taxon>
        <taxon>Methylobacteriaceae</taxon>
        <taxon>Enterovirga</taxon>
    </lineage>
</organism>
<evidence type="ECO:0000256" key="1">
    <source>
        <dbReference type="SAM" id="SignalP"/>
    </source>
</evidence>
<accession>A0A4R7BML9</accession>
<feature type="chain" id="PRO_5020435812" evidence="1">
    <location>
        <begin position="27"/>
        <end position="357"/>
    </location>
</feature>